<evidence type="ECO:0000313" key="1">
    <source>
        <dbReference type="EMBL" id="KAL1504741.1"/>
    </source>
</evidence>
<gene>
    <name evidence="1" type="ORF">AB1Y20_008518</name>
</gene>
<organism evidence="1 2">
    <name type="scientific">Prymnesium parvum</name>
    <name type="common">Toxic golden alga</name>
    <dbReference type="NCBI Taxonomy" id="97485"/>
    <lineage>
        <taxon>Eukaryota</taxon>
        <taxon>Haptista</taxon>
        <taxon>Haptophyta</taxon>
        <taxon>Prymnesiophyceae</taxon>
        <taxon>Prymnesiales</taxon>
        <taxon>Prymnesiaceae</taxon>
        <taxon>Prymnesium</taxon>
    </lineage>
</organism>
<evidence type="ECO:0000313" key="2">
    <source>
        <dbReference type="Proteomes" id="UP001515480"/>
    </source>
</evidence>
<name>A0AB34IQR1_PRYPA</name>
<reference evidence="1 2" key="1">
    <citation type="journal article" date="2024" name="Science">
        <title>Giant polyketide synthase enzymes in the biosynthesis of giant marine polyether toxins.</title>
        <authorList>
            <person name="Fallon T.R."/>
            <person name="Shende V.V."/>
            <person name="Wierzbicki I.H."/>
            <person name="Pendleton A.L."/>
            <person name="Watervoot N.F."/>
            <person name="Auber R.P."/>
            <person name="Gonzalez D.J."/>
            <person name="Wisecaver J.H."/>
            <person name="Moore B.S."/>
        </authorList>
    </citation>
    <scope>NUCLEOTIDE SEQUENCE [LARGE SCALE GENOMIC DNA]</scope>
    <source>
        <strain evidence="1 2">12B1</strain>
    </source>
</reference>
<dbReference type="EMBL" id="JBGBPQ010000019">
    <property type="protein sequence ID" value="KAL1504741.1"/>
    <property type="molecule type" value="Genomic_DNA"/>
</dbReference>
<keyword evidence="2" id="KW-1185">Reference proteome</keyword>
<dbReference type="Proteomes" id="UP001515480">
    <property type="component" value="Unassembled WGS sequence"/>
</dbReference>
<accession>A0AB34IQR1</accession>
<comment type="caution">
    <text evidence="1">The sequence shown here is derived from an EMBL/GenBank/DDBJ whole genome shotgun (WGS) entry which is preliminary data.</text>
</comment>
<protein>
    <recommendedName>
        <fullName evidence="3">DNA-directed DNA polymerase</fullName>
    </recommendedName>
</protein>
<dbReference type="AlphaFoldDB" id="A0AB34IQR1"/>
<evidence type="ECO:0008006" key="3">
    <source>
        <dbReference type="Google" id="ProtNLM"/>
    </source>
</evidence>
<sequence length="486" mass="53369">MCFRATPSSTCSGTCSRIAECTRGGCCAACARCAGCAASARSSGRAARSSWTPSRASDVAALFPGLGALALSSFADVSAWPCFVQMRFALDRQCSVCYRARDGGFVHLSTGDGWPVLLYAHDACVREHTVALDCVEARAYYYHTCHTAQGRRAIERLHATSARLLPCLLARPCAGLRRLPTVAYARRAGARSASDACLADRVPNVPREYTLVGALFESEREVHEAVDAFRAWGGVVNRARALREQRRKLKLERAIVARARWMRRATGLTPGELRRQDVLHLLPFSGLLGDAAPLRASDAVRTSVREAARILPEFVRRRDELIRLGAIRSDAVRCVSACTLEWLRAEARKRPAECDAPGSPSKRPRGAGALVECAELLCLDAHTRDERRELVLGIQWTPCVHCGRTRQQRDGTCAKHECATRGVPHAAMDLDTCRRCHAKINVLVAAADVDTARLWELLAQRGSPRAPHVQLHHLYQAARHPGSAWW</sequence>
<proteinExistence type="predicted"/>